<dbReference type="RefSeq" id="WP_140194116.1">
    <property type="nucleotide sequence ID" value="NZ_CP065915.1"/>
</dbReference>
<keyword evidence="2" id="KW-0808">Transferase</keyword>
<comment type="caution">
    <text evidence="2">The sequence shown here is derived from an EMBL/GenBank/DDBJ whole genome shotgun (WGS) entry which is preliminary data.</text>
</comment>
<accession>A0A5C5GHR3</accession>
<dbReference type="Pfam" id="PF13302">
    <property type="entry name" value="Acetyltransf_3"/>
    <property type="match status" value="1"/>
</dbReference>
<dbReference type="AlphaFoldDB" id="A0A5C5GHR3"/>
<keyword evidence="3" id="KW-1185">Reference proteome</keyword>
<evidence type="ECO:0000313" key="2">
    <source>
        <dbReference type="EMBL" id="TNY33431.1"/>
    </source>
</evidence>
<dbReference type="GO" id="GO:0016747">
    <property type="term" value="F:acyltransferase activity, transferring groups other than amino-acyl groups"/>
    <property type="evidence" value="ECO:0007669"/>
    <property type="project" value="InterPro"/>
</dbReference>
<reference evidence="2 3" key="1">
    <citation type="submission" date="2019-06" db="EMBL/GenBank/DDBJ databases">
        <title>Genome of new Rhodobacteraceae sp. SM1903.</title>
        <authorList>
            <person name="Ren X."/>
        </authorList>
    </citation>
    <scope>NUCLEOTIDE SEQUENCE [LARGE SCALE GENOMIC DNA]</scope>
    <source>
        <strain evidence="2 3">SM1903</strain>
    </source>
</reference>
<dbReference type="PROSITE" id="PS51186">
    <property type="entry name" value="GNAT"/>
    <property type="match status" value="1"/>
</dbReference>
<dbReference type="Gene3D" id="3.40.630.30">
    <property type="match status" value="1"/>
</dbReference>
<evidence type="ECO:0000313" key="3">
    <source>
        <dbReference type="Proteomes" id="UP000314011"/>
    </source>
</evidence>
<dbReference type="PANTHER" id="PTHR43792">
    <property type="entry name" value="GNAT FAMILY, PUTATIVE (AFU_ORTHOLOGUE AFUA_3G00765)-RELATED-RELATED"/>
    <property type="match status" value="1"/>
</dbReference>
<dbReference type="OrthoDB" id="6293260at2"/>
<proteinExistence type="predicted"/>
<dbReference type="InterPro" id="IPR051531">
    <property type="entry name" value="N-acetyltransferase"/>
</dbReference>
<protein>
    <submittedName>
        <fullName evidence="2">GNAT family N-acetyltransferase</fullName>
    </submittedName>
</protein>
<organism evidence="2 3">
    <name type="scientific">Pelagovum pacificum</name>
    <dbReference type="NCBI Taxonomy" id="2588711"/>
    <lineage>
        <taxon>Bacteria</taxon>
        <taxon>Pseudomonadati</taxon>
        <taxon>Pseudomonadota</taxon>
        <taxon>Alphaproteobacteria</taxon>
        <taxon>Rhodobacterales</taxon>
        <taxon>Paracoccaceae</taxon>
        <taxon>Pelagovum</taxon>
    </lineage>
</organism>
<gene>
    <name evidence="2" type="ORF">FHY64_09200</name>
</gene>
<dbReference type="SUPFAM" id="SSF55729">
    <property type="entry name" value="Acyl-CoA N-acyltransferases (Nat)"/>
    <property type="match status" value="1"/>
</dbReference>
<dbReference type="InterPro" id="IPR000182">
    <property type="entry name" value="GNAT_dom"/>
</dbReference>
<dbReference type="InterPro" id="IPR016181">
    <property type="entry name" value="Acyl_CoA_acyltransferase"/>
</dbReference>
<dbReference type="Proteomes" id="UP000314011">
    <property type="component" value="Unassembled WGS sequence"/>
</dbReference>
<dbReference type="EMBL" id="VFFF01000001">
    <property type="protein sequence ID" value="TNY33431.1"/>
    <property type="molecule type" value="Genomic_DNA"/>
</dbReference>
<evidence type="ECO:0000259" key="1">
    <source>
        <dbReference type="PROSITE" id="PS51186"/>
    </source>
</evidence>
<dbReference type="PANTHER" id="PTHR43792:SF1">
    <property type="entry name" value="N-ACETYLTRANSFERASE DOMAIN-CONTAINING PROTEIN"/>
    <property type="match status" value="1"/>
</dbReference>
<feature type="domain" description="N-acetyltransferase" evidence="1">
    <location>
        <begin position="10"/>
        <end position="163"/>
    </location>
</feature>
<sequence>MIPTIRTERLTLRPYRFEDFPAYRDFLAGPRSRFMSGPHGAETAWAWFCNDTASWQFFGFGGLMIEAADGTLAGGVNITQGPDFPEPELGWFLFDGAEGKGYATEAALALRDALIADLPSLVSYIDRGNAPALRLAKRLGAERDAQAATPGGLGCLVLRHRVRVAS</sequence>
<name>A0A5C5GHR3_9RHOB</name>